<evidence type="ECO:0000313" key="4">
    <source>
        <dbReference type="Proteomes" id="UP000242310"/>
    </source>
</evidence>
<dbReference type="InterPro" id="IPR008136">
    <property type="entry name" value="CinA_C"/>
</dbReference>
<dbReference type="SUPFAM" id="SSF53218">
    <property type="entry name" value="Molybdenum cofactor biosynthesis proteins"/>
    <property type="match status" value="1"/>
</dbReference>
<evidence type="ECO:0000256" key="1">
    <source>
        <dbReference type="HAMAP-Rule" id="MF_00226"/>
    </source>
</evidence>
<dbReference type="HAMAP" id="MF_00226_B">
    <property type="entry name" value="CinA_B"/>
    <property type="match status" value="1"/>
</dbReference>
<dbReference type="OrthoDB" id="9801454at2"/>
<dbReference type="InterPro" id="IPR036653">
    <property type="entry name" value="CinA-like_C"/>
</dbReference>
<dbReference type="PIRSF" id="PIRSF006728">
    <property type="entry name" value="CinA"/>
    <property type="match status" value="1"/>
</dbReference>
<dbReference type="CDD" id="cd00885">
    <property type="entry name" value="cinA"/>
    <property type="match status" value="1"/>
</dbReference>
<sequence length="408" mass="43162">MNAEVIAVGSELLLGQIANTNGQYVSRRLAEAGISVYRHTVVGDNENRLREAAEEAGRRADIVIFSGGLGPTSDDLTRDALARELNRSLIIHPPSLEQIEAFMKDKGKTVSAANERQAYILEGADPFVNRAGLACGMAVTEGDTLYLLLPGPPHELKRMIDADVIPYLSAKGWAAGSIVSRELKFFGIGESALHDSLAVMIEEQKNPTAAPLASEGEVALRLTARGDSVLQAEQMLDGLESKLPPEMKKLIYGKNDVSLAAAAVERLKQTASTVAVAESLTGGGVLEALTSIPGASSVVKGGAVTYQTEAKQNNLEVSEEIIHKHGVISAACAEAMAENVRKMYGASFGIALTGVAGPTPQEGEPAGKFYIGVASADGTTSTQFMEPGSRERVRLMATKHACHQLLKV</sequence>
<proteinExistence type="inferred from homology"/>
<keyword evidence="4" id="KW-1185">Reference proteome</keyword>
<dbReference type="InterPro" id="IPR050101">
    <property type="entry name" value="CinA"/>
</dbReference>
<dbReference type="SMART" id="SM00852">
    <property type="entry name" value="MoCF_biosynth"/>
    <property type="match status" value="1"/>
</dbReference>
<comment type="similarity">
    <text evidence="1">Belongs to the CinA family.</text>
</comment>
<evidence type="ECO:0000259" key="2">
    <source>
        <dbReference type="SMART" id="SM00852"/>
    </source>
</evidence>
<dbReference type="NCBIfam" id="TIGR00200">
    <property type="entry name" value="cinA_nterm"/>
    <property type="match status" value="1"/>
</dbReference>
<comment type="caution">
    <text evidence="3">The sequence shown here is derived from an EMBL/GenBank/DDBJ whole genome shotgun (WGS) entry which is preliminary data.</text>
</comment>
<dbReference type="Gene3D" id="3.90.950.20">
    <property type="entry name" value="CinA-like"/>
    <property type="match status" value="1"/>
</dbReference>
<dbReference type="Pfam" id="PF18146">
    <property type="entry name" value="CinA_KH"/>
    <property type="match status" value="1"/>
</dbReference>
<name>A0A2P8HYJ8_9BACI</name>
<dbReference type="Proteomes" id="UP000242310">
    <property type="component" value="Unassembled WGS sequence"/>
</dbReference>
<organism evidence="3 4">
    <name type="scientific">Salsuginibacillus halophilus</name>
    <dbReference type="NCBI Taxonomy" id="517424"/>
    <lineage>
        <taxon>Bacteria</taxon>
        <taxon>Bacillati</taxon>
        <taxon>Bacillota</taxon>
        <taxon>Bacilli</taxon>
        <taxon>Bacillales</taxon>
        <taxon>Bacillaceae</taxon>
        <taxon>Salsuginibacillus</taxon>
    </lineage>
</organism>
<dbReference type="EMBL" id="PYAV01000001">
    <property type="protein sequence ID" value="PSL51255.1"/>
    <property type="molecule type" value="Genomic_DNA"/>
</dbReference>
<reference evidence="3 4" key="1">
    <citation type="submission" date="2018-03" db="EMBL/GenBank/DDBJ databases">
        <title>Genomic Encyclopedia of Type Strains, Phase III (KMG-III): the genomes of soil and plant-associated and newly described type strains.</title>
        <authorList>
            <person name="Whitman W."/>
        </authorList>
    </citation>
    <scope>NUCLEOTIDE SEQUENCE [LARGE SCALE GENOMIC DNA]</scope>
    <source>
        <strain evidence="3 4">CGMCC 1.07653</strain>
    </source>
</reference>
<dbReference type="Gene3D" id="3.40.980.10">
    <property type="entry name" value="MoaB/Mog-like domain"/>
    <property type="match status" value="1"/>
</dbReference>
<dbReference type="Gene3D" id="3.30.70.2860">
    <property type="match status" value="1"/>
</dbReference>
<dbReference type="NCBIfam" id="NF001813">
    <property type="entry name" value="PRK00549.1"/>
    <property type="match status" value="1"/>
</dbReference>
<dbReference type="PANTHER" id="PTHR13939">
    <property type="entry name" value="NICOTINAMIDE-NUCLEOTIDE AMIDOHYDROLASE PNCC"/>
    <property type="match status" value="1"/>
</dbReference>
<feature type="domain" description="MoaB/Mog" evidence="2">
    <location>
        <begin position="4"/>
        <end position="171"/>
    </location>
</feature>
<dbReference type="InterPro" id="IPR041424">
    <property type="entry name" value="CinA_KH"/>
</dbReference>
<gene>
    <name evidence="1" type="primary">cinA</name>
    <name evidence="3" type="ORF">B0H94_101165</name>
</gene>
<dbReference type="Pfam" id="PF00994">
    <property type="entry name" value="MoCF_biosynth"/>
    <property type="match status" value="1"/>
</dbReference>
<accession>A0A2P8HYJ8</accession>
<dbReference type="AlphaFoldDB" id="A0A2P8HYJ8"/>
<dbReference type="PANTHER" id="PTHR13939:SF0">
    <property type="entry name" value="NMN AMIDOHYDROLASE-LIKE PROTEIN YFAY"/>
    <property type="match status" value="1"/>
</dbReference>
<protein>
    <recommendedName>
        <fullName evidence="1">Putative competence-damage inducible protein</fullName>
    </recommendedName>
</protein>
<dbReference type="SUPFAM" id="SSF142433">
    <property type="entry name" value="CinA-like"/>
    <property type="match status" value="1"/>
</dbReference>
<dbReference type="Pfam" id="PF02464">
    <property type="entry name" value="CinA"/>
    <property type="match status" value="1"/>
</dbReference>
<evidence type="ECO:0000313" key="3">
    <source>
        <dbReference type="EMBL" id="PSL51255.1"/>
    </source>
</evidence>
<dbReference type="NCBIfam" id="TIGR00177">
    <property type="entry name" value="molyb_syn"/>
    <property type="match status" value="1"/>
</dbReference>
<dbReference type="InterPro" id="IPR001453">
    <property type="entry name" value="MoaB/Mog_dom"/>
</dbReference>
<dbReference type="NCBIfam" id="TIGR00199">
    <property type="entry name" value="PncC_domain"/>
    <property type="match status" value="1"/>
</dbReference>
<dbReference type="RefSeq" id="WP_106587332.1">
    <property type="nucleotide sequence ID" value="NZ_PYAV01000001.1"/>
</dbReference>
<dbReference type="InterPro" id="IPR008135">
    <property type="entry name" value="Competence-induced_CinA"/>
</dbReference>
<dbReference type="InterPro" id="IPR036425">
    <property type="entry name" value="MoaB/Mog-like_dom_sf"/>
</dbReference>